<evidence type="ECO:0000256" key="1">
    <source>
        <dbReference type="SAM" id="Phobius"/>
    </source>
</evidence>
<accession>A0A5Q3QAY9</accession>
<feature type="transmembrane region" description="Helical" evidence="1">
    <location>
        <begin position="35"/>
        <end position="59"/>
    </location>
</feature>
<keyword evidence="1" id="KW-1133">Transmembrane helix</keyword>
<evidence type="ECO:0000313" key="3">
    <source>
        <dbReference type="Proteomes" id="UP000371041"/>
    </source>
</evidence>
<gene>
    <name evidence="2" type="ORF">GIY23_21390</name>
</gene>
<dbReference type="Proteomes" id="UP000371041">
    <property type="component" value="Chromosome"/>
</dbReference>
<keyword evidence="3" id="KW-1185">Reference proteome</keyword>
<proteinExistence type="predicted"/>
<evidence type="ECO:0000313" key="2">
    <source>
        <dbReference type="EMBL" id="QGK71728.1"/>
    </source>
</evidence>
<sequence>MIRIGLGIMALAVVVYVIGAHMTTPPPDAVGANIGAGLVSLLVMALMLLGVLVALSGIVRHLVVRKRRRQSPSLG</sequence>
<keyword evidence="1" id="KW-0472">Membrane</keyword>
<dbReference type="KEGG" id="sace:GIY23_21390"/>
<dbReference type="EMBL" id="CP045929">
    <property type="protein sequence ID" value="QGK71728.1"/>
    <property type="molecule type" value="Genomic_DNA"/>
</dbReference>
<reference evidence="3" key="1">
    <citation type="submission" date="2019-11" db="EMBL/GenBank/DDBJ databases">
        <title>The complete genome sequence of Saccharopolyspora sp. E2A.</title>
        <authorList>
            <person name="Zhang G."/>
        </authorList>
    </citation>
    <scope>NUCLEOTIDE SEQUENCE [LARGE SCALE GENOMIC DNA]</scope>
    <source>
        <strain evidence="3">E2A</strain>
    </source>
</reference>
<protein>
    <submittedName>
        <fullName evidence="2">Uncharacterized protein</fullName>
    </submittedName>
</protein>
<name>A0A5Q3QAY9_9PSEU</name>
<dbReference type="AlphaFoldDB" id="A0A5Q3QAY9"/>
<keyword evidence="1" id="KW-0812">Transmembrane</keyword>
<dbReference type="RefSeq" id="WP_154078296.1">
    <property type="nucleotide sequence ID" value="NZ_CP045929.1"/>
</dbReference>
<organism evidence="2 3">
    <name type="scientific">Allosaccharopolyspora coralli</name>
    <dbReference type="NCBI Taxonomy" id="2665642"/>
    <lineage>
        <taxon>Bacteria</taxon>
        <taxon>Bacillati</taxon>
        <taxon>Actinomycetota</taxon>
        <taxon>Actinomycetes</taxon>
        <taxon>Pseudonocardiales</taxon>
        <taxon>Pseudonocardiaceae</taxon>
        <taxon>Allosaccharopolyspora</taxon>
    </lineage>
</organism>